<dbReference type="InterPro" id="IPR017946">
    <property type="entry name" value="PLC-like_Pdiesterase_TIM-brl"/>
</dbReference>
<evidence type="ECO:0000256" key="7">
    <source>
        <dbReference type="SAM" id="SignalP"/>
    </source>
</evidence>
<comment type="similarity">
    <text evidence="1">Belongs to the glycerophosphoryl diester phosphodiesterase family.</text>
</comment>
<evidence type="ECO:0000313" key="9">
    <source>
        <dbReference type="EMBL" id="MFD2139348.1"/>
    </source>
</evidence>
<feature type="chain" id="PRO_5045064710" description="glycerophosphodiester phosphodiesterase" evidence="7">
    <location>
        <begin position="25"/>
        <end position="414"/>
    </location>
</feature>
<reference evidence="10" key="1">
    <citation type="journal article" date="2019" name="Int. J. Syst. Evol. Microbiol.">
        <title>The Global Catalogue of Microorganisms (GCM) 10K type strain sequencing project: providing services to taxonomists for standard genome sequencing and annotation.</title>
        <authorList>
            <consortium name="The Broad Institute Genomics Platform"/>
            <consortium name="The Broad Institute Genome Sequencing Center for Infectious Disease"/>
            <person name="Wu L."/>
            <person name="Ma J."/>
        </authorList>
    </citation>
    <scope>NUCLEOTIDE SEQUENCE [LARGE SCALE GENOMIC DNA]</scope>
    <source>
        <strain evidence="10">CCM 7435</strain>
    </source>
</reference>
<evidence type="ECO:0000313" key="10">
    <source>
        <dbReference type="Proteomes" id="UP001597299"/>
    </source>
</evidence>
<dbReference type="PANTHER" id="PTHR43620:SF7">
    <property type="entry name" value="GLYCEROPHOSPHODIESTER PHOSPHODIESTERASE GDPD5-RELATED"/>
    <property type="match status" value="1"/>
</dbReference>
<name>A0ABW4YT54_9HYPH</name>
<dbReference type="PANTHER" id="PTHR43620">
    <property type="entry name" value="GLYCEROPHOSPHORYL DIESTER PHOSPHODIESTERASE"/>
    <property type="match status" value="1"/>
</dbReference>
<dbReference type="GO" id="GO:0016787">
    <property type="term" value="F:hydrolase activity"/>
    <property type="evidence" value="ECO:0007669"/>
    <property type="project" value="UniProtKB-KW"/>
</dbReference>
<feature type="signal peptide" evidence="7">
    <location>
        <begin position="1"/>
        <end position="24"/>
    </location>
</feature>
<evidence type="ECO:0000256" key="4">
    <source>
        <dbReference type="ARBA" id="ARBA00022798"/>
    </source>
</evidence>
<evidence type="ECO:0000256" key="2">
    <source>
        <dbReference type="ARBA" id="ARBA00012247"/>
    </source>
</evidence>
<dbReference type="RefSeq" id="WP_213352268.1">
    <property type="nucleotide sequence ID" value="NZ_JAHBGB010000019.1"/>
</dbReference>
<gene>
    <name evidence="9" type="ORF">ACFSNC_02960</name>
</gene>
<dbReference type="PROSITE" id="PS51704">
    <property type="entry name" value="GP_PDE"/>
    <property type="match status" value="1"/>
</dbReference>
<dbReference type="SUPFAM" id="SSF51695">
    <property type="entry name" value="PLC-like phosphodiesterases"/>
    <property type="match status" value="1"/>
</dbReference>
<dbReference type="Gene3D" id="3.20.20.190">
    <property type="entry name" value="Phosphatidylinositol (PI) phosphodiesterase"/>
    <property type="match status" value="1"/>
</dbReference>
<dbReference type="CDD" id="cd08560">
    <property type="entry name" value="GDPD_EcGlpQ_like_1"/>
    <property type="match status" value="1"/>
</dbReference>
<evidence type="ECO:0000256" key="3">
    <source>
        <dbReference type="ARBA" id="ARBA00022729"/>
    </source>
</evidence>
<protein>
    <recommendedName>
        <fullName evidence="2">glycerophosphodiester phosphodiesterase</fullName>
        <ecNumber evidence="2">3.1.4.46</ecNumber>
    </recommendedName>
</protein>
<keyword evidence="3 7" id="KW-0732">Signal</keyword>
<evidence type="ECO:0000256" key="1">
    <source>
        <dbReference type="ARBA" id="ARBA00007277"/>
    </source>
</evidence>
<keyword evidence="10" id="KW-1185">Reference proteome</keyword>
<proteinExistence type="inferred from homology"/>
<evidence type="ECO:0000256" key="5">
    <source>
        <dbReference type="ARBA" id="ARBA00022801"/>
    </source>
</evidence>
<dbReference type="EMBL" id="JBHUHD010000001">
    <property type="protein sequence ID" value="MFD2139348.1"/>
    <property type="molecule type" value="Genomic_DNA"/>
</dbReference>
<keyword evidence="5 9" id="KW-0378">Hydrolase</keyword>
<sequence>MLRLMSIRLPLAALALSLSLAPVAAQEVSRLADVGPRPFHLVDTMKDGPLKDQLAQCKGPFTTRNFSISHRGAPLQFPEHTREGYLAAAQMGAGVIECDVAFTKDRQLVCRHAQCDLHTTTDILTRPELASKCSQGFEPADPATGRKASAKCCTSDLTLAEFKTLKPKMDAGNPAATTVADYMNSTPRWRTDLYVDRATLMSHKEYIELVKSLGLKFTPELKAPEVKMPFDGDYTQQAYAQQLIDEYKAAGIDPKDVYAQSFQLEDVLYWLKNAPDFGAQAVYLDGRDETDTGFDNMKAETWKPSMKELADKGVKILAPPLWMLVTAKDGKIVPSLYAEEAKKAGLGLISWSLERSGPLKDGGGYYYQSVKPVIDRDGDTLALLDVLARDIGVIGVFSDWPATTTFYANCMKLN</sequence>
<comment type="catalytic activity">
    <reaction evidence="6">
        <text>a sn-glycero-3-phosphodiester + H2O = an alcohol + sn-glycerol 3-phosphate + H(+)</text>
        <dbReference type="Rhea" id="RHEA:12969"/>
        <dbReference type="ChEBI" id="CHEBI:15377"/>
        <dbReference type="ChEBI" id="CHEBI:15378"/>
        <dbReference type="ChEBI" id="CHEBI:30879"/>
        <dbReference type="ChEBI" id="CHEBI:57597"/>
        <dbReference type="ChEBI" id="CHEBI:83408"/>
        <dbReference type="EC" id="3.1.4.46"/>
    </reaction>
</comment>
<dbReference type="Pfam" id="PF03009">
    <property type="entry name" value="GDPD"/>
    <property type="match status" value="1"/>
</dbReference>
<feature type="domain" description="GP-PDE" evidence="8">
    <location>
        <begin position="65"/>
        <end position="385"/>
    </location>
</feature>
<evidence type="ECO:0000259" key="8">
    <source>
        <dbReference type="PROSITE" id="PS51704"/>
    </source>
</evidence>
<keyword evidence="4" id="KW-0319">Glycerol metabolism</keyword>
<dbReference type="Proteomes" id="UP001597299">
    <property type="component" value="Unassembled WGS sequence"/>
</dbReference>
<comment type="caution">
    <text evidence="9">The sequence shown here is derived from an EMBL/GenBank/DDBJ whole genome shotgun (WGS) entry which is preliminary data.</text>
</comment>
<evidence type="ECO:0000256" key="6">
    <source>
        <dbReference type="ARBA" id="ARBA00047512"/>
    </source>
</evidence>
<organism evidence="9 10">
    <name type="scientific">Ancylobacter oerskovii</name>
    <dbReference type="NCBI Taxonomy" id="459519"/>
    <lineage>
        <taxon>Bacteria</taxon>
        <taxon>Pseudomonadati</taxon>
        <taxon>Pseudomonadota</taxon>
        <taxon>Alphaproteobacteria</taxon>
        <taxon>Hyphomicrobiales</taxon>
        <taxon>Xanthobacteraceae</taxon>
        <taxon>Ancylobacter</taxon>
    </lineage>
</organism>
<dbReference type="EC" id="3.1.4.46" evidence="2"/>
<dbReference type="InterPro" id="IPR030395">
    <property type="entry name" value="GP_PDE_dom"/>
</dbReference>
<accession>A0ABW4YT54</accession>